<reference evidence="2" key="1">
    <citation type="submission" date="2019-03" db="EMBL/GenBank/DDBJ databases">
        <title>Lake Tanganyika Metagenome-Assembled Genomes (MAGs).</title>
        <authorList>
            <person name="Tran P."/>
        </authorList>
    </citation>
    <scope>NUCLEOTIDE SEQUENCE</scope>
    <source>
        <strain evidence="2">M_DeepCast_400m_m2_100</strain>
    </source>
</reference>
<gene>
    <name evidence="2" type="ORF">FJY75_09185</name>
</gene>
<accession>A0A937XCM7</accession>
<comment type="caution">
    <text evidence="2">The sequence shown here is derived from an EMBL/GenBank/DDBJ whole genome shotgun (WGS) entry which is preliminary data.</text>
</comment>
<dbReference type="Pfam" id="PF03437">
    <property type="entry name" value="BtpA"/>
    <property type="match status" value="1"/>
</dbReference>
<comment type="similarity">
    <text evidence="1">Belongs to the BtpA family.</text>
</comment>
<sequence length="269" mass="28181">MKVLGLTKPLVGVVHLPPLPGAPGFRGPFERVLARALADARAYLEQGMDGLLVENYGDLPFHAGPVPPETIASMAAAAREIRALGRFPLGVNVLRNDAVAALAVAVAAGADFIRVNVLAGTMLTDQGLVTGDAAGLMRRRADWGSSVAVWADLQVKHAVPLAPIDPAAAAADLKERALADALIVTGPRTGSPIDAAAWKRVRRAVPRGTWIAGSGIRADALEAYWDLADGFIVGSSLQREGRAGSPVVPARVRELVAARAARLARRRRA</sequence>
<dbReference type="InterPro" id="IPR011060">
    <property type="entry name" value="RibuloseP-bd_barrel"/>
</dbReference>
<protein>
    <submittedName>
        <fullName evidence="2">BtpA/SgcQ family protein</fullName>
    </submittedName>
</protein>
<dbReference type="EMBL" id="VGIY01000239">
    <property type="protein sequence ID" value="MBM3318011.1"/>
    <property type="molecule type" value="Genomic_DNA"/>
</dbReference>
<dbReference type="PANTHER" id="PTHR21381:SF3">
    <property type="entry name" value="SGC REGION PROTEIN SGCQ-RELATED"/>
    <property type="match status" value="1"/>
</dbReference>
<evidence type="ECO:0000256" key="1">
    <source>
        <dbReference type="ARBA" id="ARBA00006007"/>
    </source>
</evidence>
<dbReference type="InterPro" id="IPR005137">
    <property type="entry name" value="BtpA"/>
</dbReference>
<dbReference type="NCBIfam" id="TIGR00259">
    <property type="entry name" value="thylakoid_BtpA"/>
    <property type="match status" value="1"/>
</dbReference>
<evidence type="ECO:0000313" key="3">
    <source>
        <dbReference type="Proteomes" id="UP000748308"/>
    </source>
</evidence>
<proteinExistence type="inferred from homology"/>
<dbReference type="SUPFAM" id="SSF51366">
    <property type="entry name" value="Ribulose-phoshate binding barrel"/>
    <property type="match status" value="1"/>
</dbReference>
<organism evidence="2 3">
    <name type="scientific">Eiseniibacteriota bacterium</name>
    <dbReference type="NCBI Taxonomy" id="2212470"/>
    <lineage>
        <taxon>Bacteria</taxon>
        <taxon>Candidatus Eiseniibacteriota</taxon>
    </lineage>
</organism>
<dbReference type="PIRSF" id="PIRSF005956">
    <property type="entry name" value="BtpA"/>
    <property type="match status" value="1"/>
</dbReference>
<dbReference type="Proteomes" id="UP000748308">
    <property type="component" value="Unassembled WGS sequence"/>
</dbReference>
<dbReference type="PANTHER" id="PTHR21381">
    <property type="entry name" value="ZGC:162297"/>
    <property type="match status" value="1"/>
</dbReference>
<name>A0A937XCM7_UNCEI</name>
<dbReference type="AlphaFoldDB" id="A0A937XCM7"/>
<evidence type="ECO:0000313" key="2">
    <source>
        <dbReference type="EMBL" id="MBM3318011.1"/>
    </source>
</evidence>